<dbReference type="GO" id="GO:0004497">
    <property type="term" value="F:monooxygenase activity"/>
    <property type="evidence" value="ECO:0007669"/>
    <property type="project" value="UniProtKB-KW"/>
</dbReference>
<evidence type="ECO:0000256" key="9">
    <source>
        <dbReference type="ARBA" id="ARBA00023033"/>
    </source>
</evidence>
<sequence>MTFTLIQALLLLASVSQVSAHGFVSRITVNGQTFKGNTPGEKPTVDSIIRLVSAESPVKGAANSAVNCGKNAQQAATFAKVQPGDTMHFFWVSGDPDEPFWPHNTGPIMTYLAKCDDDNCTTFNSTNAKWFKIEEDGRIPGNKDGDWEQNNIFDAKNVPSNATLPANLAPGPYIVRHEIIALHLAQFPFDPQDPTADKGAEFYPSCAQIVVGGNQTGAPTTDEFVALPGAYTDKDKGILINPFDNVDQPYPFPGPPIAAFVNAGNFTTPSASSAPSSTTSARPKSSSCKSKRYAKRRTPSSSNSSNRYQDNVLPQGPIDPSVAWGYMARA</sequence>
<protein>
    <recommendedName>
        <fullName evidence="15">lytic cellulose monooxygenase (C4-dehydrogenating)</fullName>
        <ecNumber evidence="15">1.14.99.56</ecNumber>
    </recommendedName>
</protein>
<evidence type="ECO:0000256" key="14">
    <source>
        <dbReference type="ARBA" id="ARBA00045077"/>
    </source>
</evidence>
<feature type="domain" description="Auxiliary Activity family 9 catalytic" evidence="18">
    <location>
        <begin position="21"/>
        <end position="246"/>
    </location>
</feature>
<evidence type="ECO:0000256" key="17">
    <source>
        <dbReference type="SAM" id="SignalP"/>
    </source>
</evidence>
<evidence type="ECO:0000256" key="3">
    <source>
        <dbReference type="ARBA" id="ARBA00022525"/>
    </source>
</evidence>
<evidence type="ECO:0000256" key="5">
    <source>
        <dbReference type="ARBA" id="ARBA00022729"/>
    </source>
</evidence>
<evidence type="ECO:0000256" key="13">
    <source>
        <dbReference type="ARBA" id="ARBA00044502"/>
    </source>
</evidence>
<dbReference type="Gene3D" id="2.70.50.70">
    <property type="match status" value="1"/>
</dbReference>
<evidence type="ECO:0000313" key="19">
    <source>
        <dbReference type="EMBL" id="KAJ7606622.1"/>
    </source>
</evidence>
<keyword evidence="10" id="KW-1015">Disulfide bond</keyword>
<feature type="signal peptide" evidence="17">
    <location>
        <begin position="1"/>
        <end position="20"/>
    </location>
</feature>
<name>A0AAD7B0F9_9AGAR</name>
<comment type="catalytic activity">
    <reaction evidence="14">
        <text>[(1-&gt;4)-beta-D-glucosyl]n+m + reduced acceptor + O2 = 4-dehydro-beta-D-glucosyl-[(1-&gt;4)-beta-D-glucosyl]n-1 + [(1-&gt;4)-beta-D-glucosyl]m + acceptor + H2O.</text>
        <dbReference type="EC" id="1.14.99.56"/>
    </reaction>
</comment>
<keyword evidence="11" id="KW-0119">Carbohydrate metabolism</keyword>
<dbReference type="AlphaFoldDB" id="A0AAD7B0F9"/>
<evidence type="ECO:0000256" key="7">
    <source>
        <dbReference type="ARBA" id="ARBA00023002"/>
    </source>
</evidence>
<comment type="subcellular location">
    <subcellularLocation>
        <location evidence="2">Secreted</location>
    </subcellularLocation>
</comment>
<proteinExistence type="inferred from homology"/>
<comment type="cofactor">
    <cofactor evidence="1">
        <name>Cu(2+)</name>
        <dbReference type="ChEBI" id="CHEBI:29036"/>
    </cofactor>
</comment>
<keyword evidence="3" id="KW-0964">Secreted</keyword>
<dbReference type="InterPro" id="IPR049892">
    <property type="entry name" value="AA9"/>
</dbReference>
<dbReference type="GO" id="GO:0016787">
    <property type="term" value="F:hydrolase activity"/>
    <property type="evidence" value="ECO:0007669"/>
    <property type="project" value="UniProtKB-KW"/>
</dbReference>
<dbReference type="InterPro" id="IPR005103">
    <property type="entry name" value="AA9_LPMO"/>
</dbReference>
<evidence type="ECO:0000313" key="20">
    <source>
        <dbReference type="Proteomes" id="UP001221142"/>
    </source>
</evidence>
<dbReference type="GO" id="GO:0005576">
    <property type="term" value="C:extracellular region"/>
    <property type="evidence" value="ECO:0007669"/>
    <property type="project" value="UniProtKB-SubCell"/>
</dbReference>
<keyword evidence="12" id="KW-0624">Polysaccharide degradation</keyword>
<feature type="chain" id="PRO_5042102970" description="lytic cellulose monooxygenase (C4-dehydrogenating)" evidence="17">
    <location>
        <begin position="21"/>
        <end position="330"/>
    </location>
</feature>
<feature type="compositionally biased region" description="Low complexity" evidence="16">
    <location>
        <begin position="269"/>
        <end position="287"/>
    </location>
</feature>
<evidence type="ECO:0000256" key="11">
    <source>
        <dbReference type="ARBA" id="ARBA00023277"/>
    </source>
</evidence>
<keyword evidence="9" id="KW-0503">Monooxygenase</keyword>
<feature type="compositionally biased region" description="Basic residues" evidence="16">
    <location>
        <begin position="289"/>
        <end position="298"/>
    </location>
</feature>
<dbReference type="Proteomes" id="UP001221142">
    <property type="component" value="Unassembled WGS sequence"/>
</dbReference>
<comment type="caution">
    <text evidence="19">The sequence shown here is derived from an EMBL/GenBank/DDBJ whole genome shotgun (WGS) entry which is preliminary data.</text>
</comment>
<evidence type="ECO:0000256" key="16">
    <source>
        <dbReference type="SAM" id="MobiDB-lite"/>
    </source>
</evidence>
<comment type="similarity">
    <text evidence="13">Belongs to the polysaccharide monooxygenase AA9 family.</text>
</comment>
<keyword evidence="5 17" id="KW-0732">Signal</keyword>
<evidence type="ECO:0000256" key="10">
    <source>
        <dbReference type="ARBA" id="ARBA00023157"/>
    </source>
</evidence>
<dbReference type="EC" id="1.14.99.56" evidence="15"/>
<dbReference type="Pfam" id="PF03443">
    <property type="entry name" value="AA9"/>
    <property type="match status" value="1"/>
</dbReference>
<keyword evidence="20" id="KW-1185">Reference proteome</keyword>
<evidence type="ECO:0000256" key="1">
    <source>
        <dbReference type="ARBA" id="ARBA00001973"/>
    </source>
</evidence>
<evidence type="ECO:0000256" key="12">
    <source>
        <dbReference type="ARBA" id="ARBA00023326"/>
    </source>
</evidence>
<keyword evidence="6" id="KW-0136">Cellulose degradation</keyword>
<organism evidence="19 20">
    <name type="scientific">Roridomyces roridus</name>
    <dbReference type="NCBI Taxonomy" id="1738132"/>
    <lineage>
        <taxon>Eukaryota</taxon>
        <taxon>Fungi</taxon>
        <taxon>Dikarya</taxon>
        <taxon>Basidiomycota</taxon>
        <taxon>Agaricomycotina</taxon>
        <taxon>Agaricomycetes</taxon>
        <taxon>Agaricomycetidae</taxon>
        <taxon>Agaricales</taxon>
        <taxon>Marasmiineae</taxon>
        <taxon>Mycenaceae</taxon>
        <taxon>Roridomyces</taxon>
    </lineage>
</organism>
<gene>
    <name evidence="19" type="ORF">FB45DRAFT_847483</name>
</gene>
<evidence type="ECO:0000259" key="18">
    <source>
        <dbReference type="Pfam" id="PF03443"/>
    </source>
</evidence>
<dbReference type="CDD" id="cd21175">
    <property type="entry name" value="LPMO_AA9"/>
    <property type="match status" value="1"/>
</dbReference>
<dbReference type="GO" id="GO:0046872">
    <property type="term" value="F:metal ion binding"/>
    <property type="evidence" value="ECO:0007669"/>
    <property type="project" value="UniProtKB-KW"/>
</dbReference>
<evidence type="ECO:0000256" key="4">
    <source>
        <dbReference type="ARBA" id="ARBA00022723"/>
    </source>
</evidence>
<dbReference type="PANTHER" id="PTHR33353">
    <property type="entry name" value="PUTATIVE (AFU_ORTHOLOGUE AFUA_1G12560)-RELATED"/>
    <property type="match status" value="1"/>
</dbReference>
<reference evidence="19" key="1">
    <citation type="submission" date="2023-03" db="EMBL/GenBank/DDBJ databases">
        <title>Massive genome expansion in bonnet fungi (Mycena s.s.) driven by repeated elements and novel gene families across ecological guilds.</title>
        <authorList>
            <consortium name="Lawrence Berkeley National Laboratory"/>
            <person name="Harder C.B."/>
            <person name="Miyauchi S."/>
            <person name="Viragh M."/>
            <person name="Kuo A."/>
            <person name="Thoen E."/>
            <person name="Andreopoulos B."/>
            <person name="Lu D."/>
            <person name="Skrede I."/>
            <person name="Drula E."/>
            <person name="Henrissat B."/>
            <person name="Morin E."/>
            <person name="Kohler A."/>
            <person name="Barry K."/>
            <person name="LaButti K."/>
            <person name="Morin E."/>
            <person name="Salamov A."/>
            <person name="Lipzen A."/>
            <person name="Mereny Z."/>
            <person name="Hegedus B."/>
            <person name="Baldrian P."/>
            <person name="Stursova M."/>
            <person name="Weitz H."/>
            <person name="Taylor A."/>
            <person name="Grigoriev I.V."/>
            <person name="Nagy L.G."/>
            <person name="Martin F."/>
            <person name="Kauserud H."/>
        </authorList>
    </citation>
    <scope>NUCLEOTIDE SEQUENCE</scope>
    <source>
        <strain evidence="19">9284</strain>
    </source>
</reference>
<keyword evidence="4" id="KW-0479">Metal-binding</keyword>
<keyword evidence="7" id="KW-0560">Oxidoreductase</keyword>
<dbReference type="EMBL" id="JARKIF010000055">
    <property type="protein sequence ID" value="KAJ7606622.1"/>
    <property type="molecule type" value="Genomic_DNA"/>
</dbReference>
<evidence type="ECO:0000256" key="15">
    <source>
        <dbReference type="ARBA" id="ARBA00047174"/>
    </source>
</evidence>
<accession>A0AAD7B0F9</accession>
<feature type="region of interest" description="Disordered" evidence="16">
    <location>
        <begin position="269"/>
        <end position="320"/>
    </location>
</feature>
<evidence type="ECO:0000256" key="8">
    <source>
        <dbReference type="ARBA" id="ARBA00023008"/>
    </source>
</evidence>
<keyword evidence="8" id="KW-0186">Copper</keyword>
<dbReference type="GO" id="GO:0030245">
    <property type="term" value="P:cellulose catabolic process"/>
    <property type="evidence" value="ECO:0007669"/>
    <property type="project" value="UniProtKB-KW"/>
</dbReference>
<dbReference type="PANTHER" id="PTHR33353:SF10">
    <property type="entry name" value="ENDO-BETA-1,4-GLUCANASE D"/>
    <property type="match status" value="1"/>
</dbReference>
<keyword evidence="19" id="KW-0378">Hydrolase</keyword>
<evidence type="ECO:0000256" key="2">
    <source>
        <dbReference type="ARBA" id="ARBA00004613"/>
    </source>
</evidence>
<evidence type="ECO:0000256" key="6">
    <source>
        <dbReference type="ARBA" id="ARBA00023001"/>
    </source>
</evidence>